<dbReference type="AlphaFoldDB" id="A0A368GDL6"/>
<gene>
    <name evidence="3" type="ORF">ANCCAN_12981</name>
</gene>
<reference evidence="3 4" key="1">
    <citation type="submission" date="2014-10" db="EMBL/GenBank/DDBJ databases">
        <title>Draft genome of the hookworm Ancylostoma caninum.</title>
        <authorList>
            <person name="Mitreva M."/>
        </authorList>
    </citation>
    <scope>NUCLEOTIDE SEQUENCE [LARGE SCALE GENOMIC DNA]</scope>
    <source>
        <strain evidence="3 4">Baltimore</strain>
    </source>
</reference>
<proteinExistence type="inferred from homology"/>
<dbReference type="InterPro" id="IPR005552">
    <property type="entry name" value="Scramblase"/>
</dbReference>
<keyword evidence="2" id="KW-0449">Lipoprotein</keyword>
<dbReference type="EMBL" id="JOJR01000251">
    <property type="protein sequence ID" value="RCN41095.1"/>
    <property type="molecule type" value="Genomic_DNA"/>
</dbReference>
<keyword evidence="2" id="KW-0106">Calcium</keyword>
<sequence length="305" mass="33930">MGMMGAGHPIAMQPGMGPGMPGTAAAVLMQDEFGTRPRVAPTWMPVPGPIPGVPPGLEYLAMVDSVMIFQEREPLEFMLGYETTNKYRVTNAAREQIYYAVEESEFFERQWYGNARPFTIHIIDNAQRDVMTVHSPYRAFSGVACCGCCGDACSAKCFVEVPPRVPVTRKITIYHPVVLCFSRPNQISMVQQRRGCCSNVFEVADNQGSPFLKIRGPCCGGAMRVDVGFPVLTMDNFTIGSINKHWGGYLREIMTDADIFSATFPCDLDIRAKAGLLAATFMIDFMMFEDDQRTKNERRGGHPMY</sequence>
<dbReference type="PANTHER" id="PTHR23248">
    <property type="entry name" value="PHOSPHOLIPID SCRAMBLASE-RELATED"/>
    <property type="match status" value="1"/>
</dbReference>
<accession>A0A368GDL6</accession>
<keyword evidence="2" id="KW-0564">Palmitate</keyword>
<comment type="function">
    <text evidence="2">May mediate accelerated ATP-independent bidirectional transbilayer migration of phospholipids upon binding calcium ions that results in a loss of phospholipid asymmetry in the plasma membrane.</text>
</comment>
<keyword evidence="4" id="KW-1185">Reference proteome</keyword>
<dbReference type="PANTHER" id="PTHR23248:SF63">
    <property type="entry name" value="PHOSPHOLIPID SCRAMBLASE"/>
    <property type="match status" value="1"/>
</dbReference>
<dbReference type="Proteomes" id="UP000252519">
    <property type="component" value="Unassembled WGS sequence"/>
</dbReference>
<dbReference type="Pfam" id="PF03803">
    <property type="entry name" value="Scramblase"/>
    <property type="match status" value="1"/>
</dbReference>
<evidence type="ECO:0000256" key="2">
    <source>
        <dbReference type="RuleBase" id="RU363116"/>
    </source>
</evidence>
<evidence type="ECO:0000313" key="3">
    <source>
        <dbReference type="EMBL" id="RCN41095.1"/>
    </source>
</evidence>
<name>A0A368GDL6_ANCCA</name>
<dbReference type="OrthoDB" id="10041953at2759"/>
<evidence type="ECO:0000256" key="1">
    <source>
        <dbReference type="ARBA" id="ARBA00005350"/>
    </source>
</evidence>
<evidence type="ECO:0000313" key="4">
    <source>
        <dbReference type="Proteomes" id="UP000252519"/>
    </source>
</evidence>
<dbReference type="GO" id="GO:0017128">
    <property type="term" value="F:phospholipid scramblase activity"/>
    <property type="evidence" value="ECO:0007669"/>
    <property type="project" value="InterPro"/>
</dbReference>
<dbReference type="GO" id="GO:0005886">
    <property type="term" value="C:plasma membrane"/>
    <property type="evidence" value="ECO:0007669"/>
    <property type="project" value="TreeGrafter"/>
</dbReference>
<dbReference type="STRING" id="29170.A0A368GDL6"/>
<protein>
    <recommendedName>
        <fullName evidence="2">Phospholipid scramblase</fullName>
    </recommendedName>
</protein>
<comment type="caution">
    <text evidence="3">The sequence shown here is derived from an EMBL/GenBank/DDBJ whole genome shotgun (WGS) entry which is preliminary data.</text>
</comment>
<comment type="similarity">
    <text evidence="1 2">Belongs to the phospholipid scramblase family.</text>
</comment>
<comment type="cofactor">
    <cofactor evidence="2">
        <name>Ca(2+)</name>
        <dbReference type="ChEBI" id="CHEBI:29108"/>
    </cofactor>
</comment>
<organism evidence="3 4">
    <name type="scientific">Ancylostoma caninum</name>
    <name type="common">Dog hookworm</name>
    <dbReference type="NCBI Taxonomy" id="29170"/>
    <lineage>
        <taxon>Eukaryota</taxon>
        <taxon>Metazoa</taxon>
        <taxon>Ecdysozoa</taxon>
        <taxon>Nematoda</taxon>
        <taxon>Chromadorea</taxon>
        <taxon>Rhabditida</taxon>
        <taxon>Rhabditina</taxon>
        <taxon>Rhabditomorpha</taxon>
        <taxon>Strongyloidea</taxon>
        <taxon>Ancylostomatidae</taxon>
        <taxon>Ancylostomatinae</taxon>
        <taxon>Ancylostoma</taxon>
    </lineage>
</organism>